<feature type="compositionally biased region" description="Polar residues" evidence="2">
    <location>
        <begin position="1014"/>
        <end position="1032"/>
    </location>
</feature>
<dbReference type="CDD" id="cd10529">
    <property type="entry name" value="SET_SETD5-like"/>
    <property type="match status" value="1"/>
</dbReference>
<feature type="compositionally biased region" description="Basic residues" evidence="2">
    <location>
        <begin position="541"/>
        <end position="560"/>
    </location>
</feature>
<feature type="region of interest" description="Disordered" evidence="2">
    <location>
        <begin position="1173"/>
        <end position="1196"/>
    </location>
</feature>
<gene>
    <name evidence="5" type="primary">LOC100201625</name>
</gene>
<feature type="domain" description="SET" evidence="3">
    <location>
        <begin position="305"/>
        <end position="423"/>
    </location>
</feature>
<feature type="region of interest" description="Disordered" evidence="2">
    <location>
        <begin position="212"/>
        <end position="250"/>
    </location>
</feature>
<feature type="compositionally biased region" description="Basic and acidic residues" evidence="2">
    <location>
        <begin position="97"/>
        <end position="108"/>
    </location>
</feature>
<feature type="compositionally biased region" description="Polar residues" evidence="2">
    <location>
        <begin position="1226"/>
        <end position="1286"/>
    </location>
</feature>
<protein>
    <submittedName>
        <fullName evidence="5">Inactive histone-lysine N-methyltransferase 2E isoform X2</fullName>
    </submittedName>
</protein>
<evidence type="ECO:0000313" key="4">
    <source>
        <dbReference type="Proteomes" id="UP001652625"/>
    </source>
</evidence>
<dbReference type="InterPro" id="IPR013083">
    <property type="entry name" value="Znf_RING/FYVE/PHD"/>
</dbReference>
<dbReference type="RefSeq" id="XP_065673126.1">
    <property type="nucleotide sequence ID" value="XM_065817054.1"/>
</dbReference>
<name>A0ABM4DFD2_HYDVU</name>
<dbReference type="PANTHER" id="PTHR46462:SF3">
    <property type="entry name" value="UPSET, ISOFORM A"/>
    <property type="match status" value="1"/>
</dbReference>
<dbReference type="SUPFAM" id="SSF57903">
    <property type="entry name" value="FYVE/PHD zinc finger"/>
    <property type="match status" value="1"/>
</dbReference>
<feature type="region of interest" description="Disordered" evidence="2">
    <location>
        <begin position="1221"/>
        <end position="1293"/>
    </location>
</feature>
<dbReference type="Proteomes" id="UP001652625">
    <property type="component" value="Chromosome 14"/>
</dbReference>
<dbReference type="PANTHER" id="PTHR46462">
    <property type="entry name" value="UPSET, ISOFORM A"/>
    <property type="match status" value="1"/>
</dbReference>
<dbReference type="Pfam" id="PF00856">
    <property type="entry name" value="SET"/>
    <property type="match status" value="1"/>
</dbReference>
<dbReference type="PROSITE" id="PS50280">
    <property type="entry name" value="SET"/>
    <property type="match status" value="1"/>
</dbReference>
<evidence type="ECO:0000256" key="1">
    <source>
        <dbReference type="ARBA" id="ARBA00022853"/>
    </source>
</evidence>
<feature type="compositionally biased region" description="Basic residues" evidence="2">
    <location>
        <begin position="998"/>
        <end position="1013"/>
    </location>
</feature>
<organism evidence="4 5">
    <name type="scientific">Hydra vulgaris</name>
    <name type="common">Hydra</name>
    <name type="synonym">Hydra attenuata</name>
    <dbReference type="NCBI Taxonomy" id="6087"/>
    <lineage>
        <taxon>Eukaryota</taxon>
        <taxon>Metazoa</taxon>
        <taxon>Cnidaria</taxon>
        <taxon>Hydrozoa</taxon>
        <taxon>Hydroidolina</taxon>
        <taxon>Anthoathecata</taxon>
        <taxon>Aplanulata</taxon>
        <taxon>Hydridae</taxon>
        <taxon>Hydra</taxon>
    </lineage>
</organism>
<feature type="region of interest" description="Disordered" evidence="2">
    <location>
        <begin position="983"/>
        <end position="1032"/>
    </location>
</feature>
<dbReference type="InterPro" id="IPR046341">
    <property type="entry name" value="SET_dom_sf"/>
</dbReference>
<feature type="region of interest" description="Disordered" evidence="2">
    <location>
        <begin position="509"/>
        <end position="584"/>
    </location>
</feature>
<dbReference type="Gene3D" id="3.30.40.10">
    <property type="entry name" value="Zinc/RING finger domain, C3HC4 (zinc finger)"/>
    <property type="match status" value="1"/>
</dbReference>
<reference evidence="5" key="1">
    <citation type="submission" date="2025-08" db="UniProtKB">
        <authorList>
            <consortium name="RefSeq"/>
        </authorList>
    </citation>
    <scope>IDENTIFICATION</scope>
</reference>
<keyword evidence="1" id="KW-0156">Chromatin regulator</keyword>
<feature type="compositionally biased region" description="Basic residues" evidence="2">
    <location>
        <begin position="219"/>
        <end position="231"/>
    </location>
</feature>
<evidence type="ECO:0000313" key="5">
    <source>
        <dbReference type="RefSeq" id="XP_065673126.1"/>
    </source>
</evidence>
<feature type="region of interest" description="Disordered" evidence="2">
    <location>
        <begin position="1122"/>
        <end position="1161"/>
    </location>
</feature>
<dbReference type="InterPro" id="IPR011011">
    <property type="entry name" value="Znf_FYVE_PHD"/>
</dbReference>
<evidence type="ECO:0000259" key="3">
    <source>
        <dbReference type="PROSITE" id="PS50280"/>
    </source>
</evidence>
<dbReference type="GeneID" id="100201625"/>
<dbReference type="InterPro" id="IPR001214">
    <property type="entry name" value="SET_dom"/>
</dbReference>
<sequence>MPIYSHDIPGTMRMNVSKLLLRNLALNVNHNYNLEKSDIADINDTMQYLEKNLSMSNTDYNHDETVKQVAITTAKVRRLPYPDHNYGQQPPLTPPSDDQRIESTRTKVRDEQEGTTNCICGFDHTDEYMICCDNCGCWEHIVCIGISVVPDKYHCHKCNPREFEIEKAKAIQEAKRKNMSINVELDEGDESVEENKTHYTAISNTPTRITFLSNSQSKSKNKKNASKVQKRKLSESISSRKKTKRKLETSGIEASIPTDRTAFMKYMSDHLKYEHIDLNIYHEDIANASFNWPETCHIDLKNAVVTCSLRNIDSNQKGLFASCEVSSGSFLIEYKGHLMFFKKFNEENPQLYYWCPFVITYHSIEHLELVIDSRKVGNEARFVRRSCSPNAKFQHLSINGLIRIVITSITNISKDQEITVPLDSSLESNKYFVDCCCGSKDCVLSKNKEITEKQADVESPIENDALSSEFVSKIDSETVDVDSEQYGEGNEKQLSREDKKIQAALKHFENMNKKSTTTKKVKEPKTSVSKNLLNAEESLKSSKKSTSKRKPTTVGKRRTRQSSCSSEPISPIDPNASCSGSSTPNASWSLTHVQNHFDQGSHIKKDKETLPFSLVMLHKQKHQQSDSSTPPNTPLIHLSPCKFSEISSLPLSVDTRTHCDGLPMKPGLSNGLLQIANSHSLPLTPNRSYLQSFGSVTAEEKIGDFSSRDEFSSKLDSPILPNKRSLWTNKYYGSLKKHWLNNRASFLKIMHQNESAKESFSQFSSINDNIQNASQCFKKPQSYIPLKQRLLSKSLNKQTSEVANVACTDDSLKTEKPKTNETIVLTETNNSNIHCAIREIPTGINSENQLTVSFNDSVSSVYNTEEKPLIDSVKLETNSETEQLGADNVSSSSSSFCLGDTLNKESQISIVNNSDAQHTADYKHLCYSYSDTQSNIQCEDNTINTDLRIVLSGAYNEKNDSSYNSEQYQPGIIQNSGSLEQTNDLISNNGGHDGLASGKKKLSYKEYRKRQRSQKLNSLPSDRNYNQSFNGQDIKSTSYMPIETETNAFFNLQNIPNYITLVSSSSSENTKNINNDDSQSNINEISQINNCSLFEPVSSGDDCESSPPETTHYDQTIHSDITKNPFNVHSNINKNVNKGNRQNHGLYHYPSSPKYSHGSYDNDDVDKHYRIHSDNTNEREENVRSHASMITSRGNLDNFQERYKTFHSYGQPNSRDYTRDFRDGYSKQSNSPHNYGNNLHIQSSANRPLQRSSALSPMNNFNIRSPQSSRNISTLSPQGSRNNRLSNGGYIPY</sequence>
<feature type="compositionally biased region" description="Polar residues" evidence="2">
    <location>
        <begin position="1122"/>
        <end position="1143"/>
    </location>
</feature>
<dbReference type="SUPFAM" id="SSF82199">
    <property type="entry name" value="SET domain"/>
    <property type="match status" value="1"/>
</dbReference>
<accession>A0ABM4DFD2</accession>
<feature type="compositionally biased region" description="Basic and acidic residues" evidence="2">
    <location>
        <begin position="1173"/>
        <end position="1184"/>
    </location>
</feature>
<dbReference type="Gene3D" id="2.170.270.10">
    <property type="entry name" value="SET domain"/>
    <property type="match status" value="1"/>
</dbReference>
<evidence type="ECO:0000256" key="2">
    <source>
        <dbReference type="SAM" id="MobiDB-lite"/>
    </source>
</evidence>
<keyword evidence="4" id="KW-1185">Reference proteome</keyword>
<proteinExistence type="predicted"/>
<dbReference type="SMART" id="SM00317">
    <property type="entry name" value="SET"/>
    <property type="match status" value="1"/>
</dbReference>
<dbReference type="Pfam" id="PF20826">
    <property type="entry name" value="PHD_5"/>
    <property type="match status" value="1"/>
</dbReference>
<feature type="region of interest" description="Disordered" evidence="2">
    <location>
        <begin position="80"/>
        <end position="108"/>
    </location>
</feature>